<feature type="non-terminal residue" evidence="2">
    <location>
        <position position="1"/>
    </location>
</feature>
<dbReference type="STRING" id="1908260.BKK50_08330"/>
<comment type="caution">
    <text evidence="2">The sequence shown here is derived from an EMBL/GenBank/DDBJ whole genome shotgun (WGS) entry which is preliminary data.</text>
</comment>
<dbReference type="Proteomes" id="UP000189433">
    <property type="component" value="Unassembled WGS sequence"/>
</dbReference>
<proteinExistence type="predicted"/>
<evidence type="ECO:0008006" key="4">
    <source>
        <dbReference type="Google" id="ProtNLM"/>
    </source>
</evidence>
<dbReference type="Gene3D" id="2.160.20.160">
    <property type="match status" value="1"/>
</dbReference>
<protein>
    <recommendedName>
        <fullName evidence="4">Bacterial Ig domain-containing protein</fullName>
    </recommendedName>
</protein>
<dbReference type="EMBL" id="MLHJ01000084">
    <property type="protein sequence ID" value="OOF41595.1"/>
    <property type="molecule type" value="Genomic_DNA"/>
</dbReference>
<gene>
    <name evidence="2" type="ORF">BKK50_08330</name>
</gene>
<feature type="region of interest" description="Disordered" evidence="1">
    <location>
        <begin position="12"/>
        <end position="31"/>
    </location>
</feature>
<organism evidence="2 3">
    <name type="scientific">Rodentibacter rarus</name>
    <dbReference type="NCBI Taxonomy" id="1908260"/>
    <lineage>
        <taxon>Bacteria</taxon>
        <taxon>Pseudomonadati</taxon>
        <taxon>Pseudomonadota</taxon>
        <taxon>Gammaproteobacteria</taxon>
        <taxon>Pasteurellales</taxon>
        <taxon>Pasteurellaceae</taxon>
        <taxon>Rodentibacter</taxon>
    </lineage>
</organism>
<evidence type="ECO:0000256" key="1">
    <source>
        <dbReference type="SAM" id="MobiDB-lite"/>
    </source>
</evidence>
<reference evidence="2 3" key="1">
    <citation type="submission" date="2016-10" db="EMBL/GenBank/DDBJ databases">
        <title>Rodentibacter gen. nov. and new species.</title>
        <authorList>
            <person name="Christensen H."/>
        </authorList>
    </citation>
    <scope>NUCLEOTIDE SEQUENCE [LARGE SCALE GENOMIC DNA]</scope>
    <source>
        <strain evidence="2 3">CCUG17206</strain>
    </source>
</reference>
<dbReference type="RefSeq" id="WP_077417193.1">
    <property type="nucleotide sequence ID" value="NZ_MLHJ01000084.1"/>
</dbReference>
<dbReference type="AlphaFoldDB" id="A0A1V3IKQ3"/>
<keyword evidence="3" id="KW-1185">Reference proteome</keyword>
<evidence type="ECO:0000313" key="3">
    <source>
        <dbReference type="Proteomes" id="UP000189433"/>
    </source>
</evidence>
<feature type="compositionally biased region" description="Polar residues" evidence="1">
    <location>
        <begin position="18"/>
        <end position="31"/>
    </location>
</feature>
<accession>A0A1V3IKQ3</accession>
<name>A0A1V3IKQ3_9PAST</name>
<sequence length="838" mass="89686">DGDYRVIAKVTTPEGKESQPSTEAPFNVDQTTPVTPTIDITRIAGQDQVAEGTDGYAQFLPKNIATETFETSTNTVEGKKTTIETKGFIVSGTTKNVPADTEVVITITGEDGTKLVDGQTAKVNADGTWSVNVVTVTTTTVETGDPADEENYTNEVTTSYNAPTFDQKYTVSVVTTANGEAIRDEDVTESAPKVVDIYLQDNLTDDVADVAQYYTNNDPYVGRIDGMNGTDAMTAVSRATGLTNDPNASLHFTLDKALQAGQTVKVLRYTILEGQETALTDVSAEMTNNGLEYTYTPSEALPETLNTLYRYKVLIEDEQGRDLSGKDFTYRLDTIVENMNVAVLDTDKNIMVLKANGISEIEATLKYRYPTGSGSEYSEWSEGTKQEVLTADRAKELGGSLKENDVVYVLNLANYNRYTNTGIELQTIDAAGNVSTQKINAMRNLFNNLNTEVGPDATNKPTGLINQGYDQRLITDGNQQKTATQENGGVVATDGNDTIIVGLDNFGGFGVSNGSLGGTSGIGGHSTSVDTGAGDDFIHIRGSAQSLKGGTFTMGEGNDKLVIDGGTAIGSYAYDMGEGNNIIEIHGNTVAAATQSYTFGNGNDILRVDASEFDGSKTIEFGDGYNVMEAETLRGSNTINFGKDDDTFIVNSLSTLAGSNGNINMGAGNDTFIVKTQYASGFKVNLGEGDDTAIISSPTIAEKLDGGLGNDTLIITNTKSKVSLEDVLNFETVDLTTEGSQTVGMSIDYLRQANNEVKQVYVKGTAADTVDLGDNGKNVNGFKIKDGGGLVKSNWNYWEKTESDVVHDGVTYDKYTYRTSSGETGDEAIYIQQGIQII</sequence>
<evidence type="ECO:0000313" key="2">
    <source>
        <dbReference type="EMBL" id="OOF41595.1"/>
    </source>
</evidence>